<dbReference type="PANTHER" id="PTHR20661">
    <property type="entry name" value="PHOSPHATIDYLINOSITOL-GLYCAN BIOSYNTHESIS CLASS W PROTEIN"/>
    <property type="match status" value="1"/>
</dbReference>
<comment type="function">
    <text evidence="8">A acetyltransferase, which acetylates the inositol ring of phosphatidylinositol during biosynthesis of GPI-anchor.</text>
</comment>
<reference evidence="10 11" key="1">
    <citation type="journal article" date="2012" name="Science">
        <title>The Paleozoic origin of enzymatic lignin decomposition reconstructed from 31 fungal genomes.</title>
        <authorList>
            <person name="Floudas D."/>
            <person name="Binder M."/>
            <person name="Riley R."/>
            <person name="Barry K."/>
            <person name="Blanchette R.A."/>
            <person name="Henrissat B."/>
            <person name="Martinez A.T."/>
            <person name="Otillar R."/>
            <person name="Spatafora J.W."/>
            <person name="Yadav J.S."/>
            <person name="Aerts A."/>
            <person name="Benoit I."/>
            <person name="Boyd A."/>
            <person name="Carlson A."/>
            <person name="Copeland A."/>
            <person name="Coutinho P.M."/>
            <person name="de Vries R.P."/>
            <person name="Ferreira P."/>
            <person name="Findley K."/>
            <person name="Foster B."/>
            <person name="Gaskell J."/>
            <person name="Glotzer D."/>
            <person name="Gorecki P."/>
            <person name="Heitman J."/>
            <person name="Hesse C."/>
            <person name="Hori C."/>
            <person name="Igarashi K."/>
            <person name="Jurgens J.A."/>
            <person name="Kallen N."/>
            <person name="Kersten P."/>
            <person name="Kohler A."/>
            <person name="Kuees U."/>
            <person name="Kumar T.K.A."/>
            <person name="Kuo A."/>
            <person name="LaButti K."/>
            <person name="Larrondo L.F."/>
            <person name="Lindquist E."/>
            <person name="Ling A."/>
            <person name="Lombard V."/>
            <person name="Lucas S."/>
            <person name="Lundell T."/>
            <person name="Martin R."/>
            <person name="McLaughlin D.J."/>
            <person name="Morgenstern I."/>
            <person name="Morin E."/>
            <person name="Murat C."/>
            <person name="Nagy L.G."/>
            <person name="Nolan M."/>
            <person name="Ohm R.A."/>
            <person name="Patyshakuliyeva A."/>
            <person name="Rokas A."/>
            <person name="Ruiz-Duenas F.J."/>
            <person name="Sabat G."/>
            <person name="Salamov A."/>
            <person name="Samejima M."/>
            <person name="Schmutz J."/>
            <person name="Slot J.C."/>
            <person name="St John F."/>
            <person name="Stenlid J."/>
            <person name="Sun H."/>
            <person name="Sun S."/>
            <person name="Syed K."/>
            <person name="Tsang A."/>
            <person name="Wiebenga A."/>
            <person name="Young D."/>
            <person name="Pisabarro A."/>
            <person name="Eastwood D.C."/>
            <person name="Martin F."/>
            <person name="Cullen D."/>
            <person name="Grigoriev I.V."/>
            <person name="Hibbett D.S."/>
        </authorList>
    </citation>
    <scope>NUCLEOTIDE SEQUENCE [LARGE SCALE GENOMIC DNA]</scope>
    <source>
        <strain evidence="10 11">DJM-731 SS1</strain>
    </source>
</reference>
<keyword evidence="8" id="KW-0256">Endoplasmic reticulum</keyword>
<proteinExistence type="inferred from homology"/>
<feature type="compositionally biased region" description="Pro residues" evidence="9">
    <location>
        <begin position="368"/>
        <end position="389"/>
    </location>
</feature>
<keyword evidence="7 8" id="KW-0472">Membrane</keyword>
<dbReference type="Pfam" id="PF06423">
    <property type="entry name" value="GWT1"/>
    <property type="match status" value="1"/>
</dbReference>
<sequence>MSSTSSTSMLSRPSWRFLHEFAVLVLPLLVGITLGAKWGWALNLGLWGRAGAVYWNERRSFALHPHPPPQPTPSPTPKYHYPPLTTYRAQLLLLTVLSILAVDFPVFPREQGKTSSLGWSLMDVGVGSFVLSSGIAASRLSPSTLGKTLRRQLPLLLLALARVVAVKALNYPEQLEEYGYHWNFFCTLFLLPLLSLPFRPFLRYAATHASKELTAGVAVALALGVSGAHQFWLDSEGQEWVMGPDREGLLAQNKEGVSSLPGYLAIYLLGQATGLLLPLSLPPFGEPPASEVLDRLVPLLSVLAAVFLGTRYHALGDGACRRTANMQYVLHTGVYNVLFLCAYILLDAYYFPASQNPPSGISPSSTSNPPPSAPPSTSPTGPSFPPPSPRTPPLFLPLSQHPLPLFLLSNLLTGLINLLLPTMYVRHWAAMLVLGTYAAAVCGVGWVWKGLGLGW</sequence>
<dbReference type="UniPathway" id="UPA00196"/>
<accession>M5FXV3</accession>
<dbReference type="GO" id="GO:0006506">
    <property type="term" value="P:GPI anchor biosynthetic process"/>
    <property type="evidence" value="ECO:0007669"/>
    <property type="project" value="UniProtKB-UniPathway"/>
</dbReference>
<feature type="transmembrane region" description="Helical" evidence="8">
    <location>
        <begin position="403"/>
        <end position="420"/>
    </location>
</feature>
<dbReference type="EMBL" id="JH795864">
    <property type="protein sequence ID" value="EJU01339.1"/>
    <property type="molecule type" value="Genomic_DNA"/>
</dbReference>
<feature type="transmembrane region" description="Helical" evidence="8">
    <location>
        <begin position="21"/>
        <end position="40"/>
    </location>
</feature>
<dbReference type="OMA" id="GLYVMQP"/>
<feature type="transmembrane region" description="Helical" evidence="8">
    <location>
        <begin position="427"/>
        <end position="448"/>
    </location>
</feature>
<keyword evidence="6 8" id="KW-1133">Transmembrane helix</keyword>
<comment type="similarity">
    <text evidence="3 8">Belongs to the PIGW family.</text>
</comment>
<comment type="subcellular location">
    <subcellularLocation>
        <location evidence="8">Endoplasmic reticulum membrane</location>
        <topology evidence="8">Multi-pass membrane protein</topology>
    </subcellularLocation>
    <subcellularLocation>
        <location evidence="1">Membrane</location>
        <topology evidence="1">Multi-pass membrane protein</topology>
    </subcellularLocation>
</comment>
<keyword evidence="8" id="KW-0012">Acyltransferase</keyword>
<evidence type="ECO:0000256" key="8">
    <source>
        <dbReference type="RuleBase" id="RU280819"/>
    </source>
</evidence>
<feature type="region of interest" description="Disordered" evidence="9">
    <location>
        <begin position="360"/>
        <end position="389"/>
    </location>
</feature>
<dbReference type="RefSeq" id="XP_040628236.1">
    <property type="nucleotide sequence ID" value="XM_040777261.1"/>
</dbReference>
<dbReference type="OrthoDB" id="15270at2759"/>
<dbReference type="AlphaFoldDB" id="M5FXV3"/>
<evidence type="ECO:0000256" key="5">
    <source>
        <dbReference type="ARBA" id="ARBA00022692"/>
    </source>
</evidence>
<dbReference type="STRING" id="1858805.M5FXV3"/>
<evidence type="ECO:0000256" key="6">
    <source>
        <dbReference type="ARBA" id="ARBA00022989"/>
    </source>
</evidence>
<feature type="transmembrane region" description="Helical" evidence="8">
    <location>
        <begin position="264"/>
        <end position="284"/>
    </location>
</feature>
<evidence type="ECO:0000256" key="1">
    <source>
        <dbReference type="ARBA" id="ARBA00004141"/>
    </source>
</evidence>
<comment type="pathway">
    <text evidence="2 8">Glycolipid biosynthesis; glycosylphosphatidylinositol-anchor biosynthesis.</text>
</comment>
<evidence type="ECO:0000256" key="7">
    <source>
        <dbReference type="ARBA" id="ARBA00023136"/>
    </source>
</evidence>
<feature type="transmembrane region" description="Helical" evidence="8">
    <location>
        <begin position="296"/>
        <end position="316"/>
    </location>
</feature>
<feature type="transmembrane region" description="Helical" evidence="8">
    <location>
        <begin position="87"/>
        <end position="107"/>
    </location>
</feature>
<organism evidence="10 11">
    <name type="scientific">Dacryopinax primogenitus (strain DJM 731)</name>
    <name type="common">Brown rot fungus</name>
    <dbReference type="NCBI Taxonomy" id="1858805"/>
    <lineage>
        <taxon>Eukaryota</taxon>
        <taxon>Fungi</taxon>
        <taxon>Dikarya</taxon>
        <taxon>Basidiomycota</taxon>
        <taxon>Agaricomycotina</taxon>
        <taxon>Dacrymycetes</taxon>
        <taxon>Dacrymycetales</taxon>
        <taxon>Dacrymycetaceae</taxon>
        <taxon>Dacryopinax</taxon>
    </lineage>
</organism>
<feature type="transmembrane region" description="Helical" evidence="8">
    <location>
        <begin position="328"/>
        <end position="351"/>
    </location>
</feature>
<dbReference type="EC" id="2.3.-.-" evidence="8"/>
<dbReference type="GeneID" id="63692323"/>
<evidence type="ECO:0000313" key="11">
    <source>
        <dbReference type="Proteomes" id="UP000030653"/>
    </source>
</evidence>
<dbReference type="GO" id="GO:0072659">
    <property type="term" value="P:protein localization to plasma membrane"/>
    <property type="evidence" value="ECO:0007669"/>
    <property type="project" value="TreeGrafter"/>
</dbReference>
<evidence type="ECO:0000313" key="10">
    <source>
        <dbReference type="EMBL" id="EJU01339.1"/>
    </source>
</evidence>
<evidence type="ECO:0000256" key="4">
    <source>
        <dbReference type="ARBA" id="ARBA00022502"/>
    </source>
</evidence>
<keyword evidence="4 8" id="KW-0337">GPI-anchor biosynthesis</keyword>
<evidence type="ECO:0000256" key="2">
    <source>
        <dbReference type="ARBA" id="ARBA00004687"/>
    </source>
</evidence>
<dbReference type="GO" id="GO:0032216">
    <property type="term" value="F:glucosaminyl-phosphatidylinositol O-acyltransferase activity"/>
    <property type="evidence" value="ECO:0007669"/>
    <property type="project" value="TreeGrafter"/>
</dbReference>
<dbReference type="InterPro" id="IPR009447">
    <property type="entry name" value="PIGW/GWT1"/>
</dbReference>
<dbReference type="GO" id="GO:0005789">
    <property type="term" value="C:endoplasmic reticulum membrane"/>
    <property type="evidence" value="ECO:0007669"/>
    <property type="project" value="UniProtKB-SubCell"/>
</dbReference>
<protein>
    <recommendedName>
        <fullName evidence="8">GPI-anchored wall transfer protein</fullName>
        <ecNumber evidence="8">2.3.-.-</ecNumber>
    </recommendedName>
</protein>
<gene>
    <name evidence="10" type="ORF">DACRYDRAFT_95011</name>
</gene>
<evidence type="ECO:0000256" key="9">
    <source>
        <dbReference type="SAM" id="MobiDB-lite"/>
    </source>
</evidence>
<name>M5FXV3_DACPD</name>
<keyword evidence="11" id="KW-1185">Reference proteome</keyword>
<keyword evidence="5 8" id="KW-0812">Transmembrane</keyword>
<dbReference type="PANTHER" id="PTHR20661:SF0">
    <property type="entry name" value="PHOSPHATIDYLINOSITOL-GLYCAN BIOSYNTHESIS CLASS W PROTEIN"/>
    <property type="match status" value="1"/>
</dbReference>
<evidence type="ECO:0000256" key="3">
    <source>
        <dbReference type="ARBA" id="ARBA00007559"/>
    </source>
</evidence>
<dbReference type="HOGENOM" id="CLU_020802_1_0_1"/>
<feature type="transmembrane region" description="Helical" evidence="8">
    <location>
        <begin position="119"/>
        <end position="140"/>
    </location>
</feature>
<keyword evidence="8" id="KW-0808">Transferase</keyword>
<feature type="transmembrane region" description="Helical" evidence="8">
    <location>
        <begin position="182"/>
        <end position="201"/>
    </location>
</feature>
<dbReference type="Proteomes" id="UP000030653">
    <property type="component" value="Unassembled WGS sequence"/>
</dbReference>